<dbReference type="OMA" id="DARQCHE"/>
<gene>
    <name evidence="9" type="ORF">KK1_032115</name>
</gene>
<dbReference type="Gene3D" id="3.40.50.200">
    <property type="entry name" value="Peptidase S8/S53 domain"/>
    <property type="match status" value="3"/>
</dbReference>
<dbReference type="Pfam" id="PF17766">
    <property type="entry name" value="fn3_6"/>
    <property type="match status" value="1"/>
</dbReference>
<keyword evidence="9" id="KW-0378">Hydrolase</keyword>
<dbReference type="AlphaFoldDB" id="A0A151RUV7"/>
<dbReference type="Gramene" id="C.cajan_30738.t">
    <property type="protein sequence ID" value="C.cajan_30738.t"/>
    <property type="gene ID" value="C.cajan_30738"/>
</dbReference>
<accession>A0A151RUV7</accession>
<evidence type="ECO:0000259" key="7">
    <source>
        <dbReference type="Pfam" id="PF02225"/>
    </source>
</evidence>
<dbReference type="GO" id="GO:0006508">
    <property type="term" value="P:proteolysis"/>
    <property type="evidence" value="ECO:0007669"/>
    <property type="project" value="UniProtKB-KW"/>
</dbReference>
<dbReference type="EMBL" id="KQ483562">
    <property type="protein sequence ID" value="KYP46312.1"/>
    <property type="molecule type" value="Genomic_DNA"/>
</dbReference>
<dbReference type="GO" id="GO:0004252">
    <property type="term" value="F:serine-type endopeptidase activity"/>
    <property type="evidence" value="ECO:0007669"/>
    <property type="project" value="InterPro"/>
</dbReference>
<dbReference type="GO" id="GO:0009610">
    <property type="term" value="P:response to symbiotic fungus"/>
    <property type="evidence" value="ECO:0007669"/>
    <property type="project" value="UniProtKB-ARBA"/>
</dbReference>
<dbReference type="PROSITE" id="PS51892">
    <property type="entry name" value="SUBTILASE"/>
    <property type="match status" value="1"/>
</dbReference>
<dbReference type="Proteomes" id="UP000075243">
    <property type="component" value="Unassembled WGS sequence"/>
</dbReference>
<feature type="chain" id="PRO_5007588117" evidence="5">
    <location>
        <begin position="27"/>
        <end position="756"/>
    </location>
</feature>
<dbReference type="InterPro" id="IPR000209">
    <property type="entry name" value="Peptidase_S8/S53_dom"/>
</dbReference>
<feature type="signal peptide" evidence="5">
    <location>
        <begin position="1"/>
        <end position="26"/>
    </location>
</feature>
<comment type="subcellular location">
    <subcellularLocation>
        <location evidence="1">Secreted</location>
    </subcellularLocation>
</comment>
<evidence type="ECO:0000313" key="10">
    <source>
        <dbReference type="Proteomes" id="UP000075243"/>
    </source>
</evidence>
<dbReference type="InterPro" id="IPR045051">
    <property type="entry name" value="SBT"/>
</dbReference>
<organism evidence="9 10">
    <name type="scientific">Cajanus cajan</name>
    <name type="common">Pigeon pea</name>
    <name type="synonym">Cajanus indicus</name>
    <dbReference type="NCBI Taxonomy" id="3821"/>
    <lineage>
        <taxon>Eukaryota</taxon>
        <taxon>Viridiplantae</taxon>
        <taxon>Streptophyta</taxon>
        <taxon>Embryophyta</taxon>
        <taxon>Tracheophyta</taxon>
        <taxon>Spermatophyta</taxon>
        <taxon>Magnoliopsida</taxon>
        <taxon>eudicotyledons</taxon>
        <taxon>Gunneridae</taxon>
        <taxon>Pentapetalae</taxon>
        <taxon>rosids</taxon>
        <taxon>fabids</taxon>
        <taxon>Fabales</taxon>
        <taxon>Fabaceae</taxon>
        <taxon>Papilionoideae</taxon>
        <taxon>50 kb inversion clade</taxon>
        <taxon>NPAAA clade</taxon>
        <taxon>indigoferoid/millettioid clade</taxon>
        <taxon>Phaseoleae</taxon>
        <taxon>Cajanus</taxon>
    </lineage>
</organism>
<dbReference type="Pfam" id="PF00082">
    <property type="entry name" value="Peptidase_S8"/>
    <property type="match status" value="2"/>
</dbReference>
<keyword evidence="9" id="KW-0645">Protease</keyword>
<evidence type="ECO:0000256" key="2">
    <source>
        <dbReference type="ARBA" id="ARBA00011073"/>
    </source>
</evidence>
<evidence type="ECO:0000259" key="8">
    <source>
        <dbReference type="Pfam" id="PF17766"/>
    </source>
</evidence>
<reference evidence="9" key="1">
    <citation type="journal article" date="2012" name="Nat. Biotechnol.">
        <title>Draft genome sequence of pigeonpea (Cajanus cajan), an orphan legume crop of resource-poor farmers.</title>
        <authorList>
            <person name="Varshney R.K."/>
            <person name="Chen W."/>
            <person name="Li Y."/>
            <person name="Bharti A.K."/>
            <person name="Saxena R.K."/>
            <person name="Schlueter J.A."/>
            <person name="Donoghue M.T."/>
            <person name="Azam S."/>
            <person name="Fan G."/>
            <person name="Whaley A.M."/>
            <person name="Farmer A.D."/>
            <person name="Sheridan J."/>
            <person name="Iwata A."/>
            <person name="Tuteja R."/>
            <person name="Penmetsa R.V."/>
            <person name="Wu W."/>
            <person name="Upadhyaya H.D."/>
            <person name="Yang S.P."/>
            <person name="Shah T."/>
            <person name="Saxena K.B."/>
            <person name="Michael T."/>
            <person name="McCombie W.R."/>
            <person name="Yang B."/>
            <person name="Zhang G."/>
            <person name="Yang H."/>
            <person name="Wang J."/>
            <person name="Spillane C."/>
            <person name="Cook D.R."/>
            <person name="May G.D."/>
            <person name="Xu X."/>
            <person name="Jackson S.A."/>
        </authorList>
    </citation>
    <scope>NUCLEOTIDE SEQUENCE [LARGE SCALE GENOMIC DNA]</scope>
</reference>
<comment type="caution">
    <text evidence="4">Lacks conserved residue(s) required for the propagation of feature annotation.</text>
</comment>
<dbReference type="InterPro" id="IPR003137">
    <property type="entry name" value="PA_domain"/>
</dbReference>
<dbReference type="STRING" id="3821.A0A151RUV7"/>
<evidence type="ECO:0000313" key="9">
    <source>
        <dbReference type="EMBL" id="KYP46312.1"/>
    </source>
</evidence>
<dbReference type="InterPro" id="IPR041469">
    <property type="entry name" value="Subtilisin-like_FN3"/>
</dbReference>
<dbReference type="Gene3D" id="3.50.30.30">
    <property type="match status" value="1"/>
</dbReference>
<evidence type="ECO:0000256" key="1">
    <source>
        <dbReference type="ARBA" id="ARBA00004613"/>
    </source>
</evidence>
<name>A0A151RUV7_CAJCA</name>
<dbReference type="InterPro" id="IPR036852">
    <property type="entry name" value="Peptidase_S8/S53_dom_sf"/>
</dbReference>
<evidence type="ECO:0000256" key="3">
    <source>
        <dbReference type="ARBA" id="ARBA00022729"/>
    </source>
</evidence>
<evidence type="ECO:0000259" key="6">
    <source>
        <dbReference type="Pfam" id="PF00082"/>
    </source>
</evidence>
<proteinExistence type="inferred from homology"/>
<dbReference type="PANTHER" id="PTHR10795">
    <property type="entry name" value="PROPROTEIN CONVERTASE SUBTILISIN/KEXIN"/>
    <property type="match status" value="1"/>
</dbReference>
<sequence length="756" mass="82711">MKGNPLLLHLFYTLLLFLGASRSSAGNDSNDDTKPKKVYIVYMGAADSSNGSLRNDHAQLLNSVLRRKLIGARVYAQSFSSTKDGDDNTPRDSNGHGTHVALAVYKVCFGMFCDGSAILAAFDDAIADGVDVLSLSLGGLPETPAELINDTVAIGAFHAVERGIVVVCAAGNDGPSPYSVVNDAPWILTVAASTIDRDLQSDVVLGDNTIIKGRAINFSPLSNSPKYPIIYGESAKANSTNIADARQCHEDSLDGNKVKGKIVVCDGKDDGYVSNTYTKIDSVKALGGIGLVHISEEDGAVAFNYVDYPATVITFKDGARLLQYINSTNNPVATVLPTIIVPDYKPAPMVVRFSSRGPSSLSSNILKVRYNDRIIYISIYIYIYIYKRNDSLISRLNLAKFISFGNLCFILNFNNLIIELNSSFIYIRDDNLIHLSIIYPIHPQVNSSNLFITTKINNRLNLVHSFNFIDYFNMKVSIVNFKRLYKNVTTRKKRKIKYFKNPDIAAPGVNILAAWIGNSFEDVPKGRKPSPYRIISGTSMACAHVSGLVSRVKTHNPTWSASAIKSAIMTTAIQNDNLKAPTTTDSGFVATPYDYGAGEITTSAPLQPGLVYETDTMDYLNYLCYIGINTTTIKIISRTVPSNFNCPKDSSSNLVSNINYPSIAINFTSEGVVTVSRTVTNVGEEDETVYFSTVKAPNEVNVTLIPDKLQFTKSIKKLSYQVIFSSNLTSLEEHLFGSITWSNGNYIVRSPFVLTA</sequence>
<evidence type="ECO:0000256" key="5">
    <source>
        <dbReference type="SAM" id="SignalP"/>
    </source>
</evidence>
<dbReference type="Gene3D" id="2.60.40.2310">
    <property type="match status" value="1"/>
</dbReference>
<evidence type="ECO:0000256" key="4">
    <source>
        <dbReference type="PROSITE-ProRule" id="PRU01240"/>
    </source>
</evidence>
<feature type="domain" description="PA" evidence="7">
    <location>
        <begin position="245"/>
        <end position="321"/>
    </location>
</feature>
<dbReference type="CDD" id="cd02120">
    <property type="entry name" value="PA_subtilisin_like"/>
    <property type="match status" value="1"/>
</dbReference>
<keyword evidence="10" id="KW-1185">Reference proteome</keyword>
<dbReference type="GO" id="GO:0005576">
    <property type="term" value="C:extracellular region"/>
    <property type="evidence" value="ECO:0007669"/>
    <property type="project" value="UniProtKB-SubCell"/>
</dbReference>
<dbReference type="SUPFAM" id="SSF52743">
    <property type="entry name" value="Subtilisin-like"/>
    <property type="match status" value="1"/>
</dbReference>
<keyword evidence="3 5" id="KW-0732">Signal</keyword>
<dbReference type="Pfam" id="PF02225">
    <property type="entry name" value="PA"/>
    <property type="match status" value="1"/>
</dbReference>
<protein>
    <submittedName>
        <fullName evidence="9">Subtilisin-like protease</fullName>
    </submittedName>
</protein>
<feature type="domain" description="Peptidase S8/S53" evidence="6">
    <location>
        <begin position="493"/>
        <end position="597"/>
    </location>
</feature>
<feature type="domain" description="Peptidase S8/S53" evidence="6">
    <location>
        <begin position="91"/>
        <end position="359"/>
    </location>
</feature>
<comment type="similarity">
    <text evidence="2 4">Belongs to the peptidase S8 family.</text>
</comment>
<feature type="domain" description="Subtilisin-like protease fibronectin type-III" evidence="8">
    <location>
        <begin position="657"/>
        <end position="753"/>
    </location>
</feature>